<keyword evidence="5" id="KW-0223">Dioxygenase</keyword>
<dbReference type="Proteomes" id="UP000299102">
    <property type="component" value="Unassembled WGS sequence"/>
</dbReference>
<dbReference type="SUPFAM" id="SSF51197">
    <property type="entry name" value="Clavaminate synthase-like"/>
    <property type="match status" value="1"/>
</dbReference>
<dbReference type="EC" id="1.14.11.18" evidence="2"/>
<sequence>MCILPFHALERKNVSANVPQTYKLSEEQLTFYKDNGYLVIKGLIEFTTLYACKQRFIQISKGLIDRGFITITKNPFSKPGLTGEDAINKIQELLYDDVFSGYSENPQLLDVVSQLIGPNIMGVHYMFINKPPGTGVHPPHQDLHYFPFRPADRIVAAWTAVDHVSEENGCLYVIPGSHRSPLYEHDYPRDEEGKLMKLYHGILDPKAAPENARVPLAMAPGDTVFFHPLLVHGSGPNTSKVLLR</sequence>
<dbReference type="PANTHER" id="PTHR21308:SF1">
    <property type="entry name" value="PHYTANOYL-COA DIOXYGENASE, PEROXISOMAL"/>
    <property type="match status" value="1"/>
</dbReference>
<dbReference type="InterPro" id="IPR008775">
    <property type="entry name" value="Phytyl_CoA_dOase-like"/>
</dbReference>
<evidence type="ECO:0000256" key="1">
    <source>
        <dbReference type="ARBA" id="ARBA00005830"/>
    </source>
</evidence>
<dbReference type="AlphaFoldDB" id="A0A4C1V0N7"/>
<evidence type="ECO:0000313" key="5">
    <source>
        <dbReference type="EMBL" id="GBP32313.1"/>
    </source>
</evidence>
<keyword evidence="6" id="KW-1185">Reference proteome</keyword>
<evidence type="ECO:0000256" key="2">
    <source>
        <dbReference type="ARBA" id="ARBA00034809"/>
    </source>
</evidence>
<comment type="similarity">
    <text evidence="1">Belongs to the PhyH family.</text>
</comment>
<reference evidence="5 6" key="1">
    <citation type="journal article" date="2019" name="Commun. Biol.">
        <title>The bagworm genome reveals a unique fibroin gene that provides high tensile strength.</title>
        <authorList>
            <person name="Kono N."/>
            <person name="Nakamura H."/>
            <person name="Ohtoshi R."/>
            <person name="Tomita M."/>
            <person name="Numata K."/>
            <person name="Arakawa K."/>
        </authorList>
    </citation>
    <scope>NUCLEOTIDE SEQUENCE [LARGE SCALE GENOMIC DNA]</scope>
</reference>
<dbReference type="PANTHER" id="PTHR21308">
    <property type="entry name" value="PHYTANOYL-COA ALPHA-HYDROXYLASE"/>
    <property type="match status" value="1"/>
</dbReference>
<evidence type="ECO:0000313" key="6">
    <source>
        <dbReference type="Proteomes" id="UP000299102"/>
    </source>
</evidence>
<keyword evidence="5" id="KW-0560">Oxidoreductase</keyword>
<dbReference type="OrthoDB" id="445007at2759"/>
<dbReference type="GO" id="GO:0048244">
    <property type="term" value="F:phytanoyl-CoA dioxygenase activity"/>
    <property type="evidence" value="ECO:0007669"/>
    <property type="project" value="UniProtKB-EC"/>
</dbReference>
<dbReference type="EMBL" id="BGZK01000257">
    <property type="protein sequence ID" value="GBP32313.1"/>
    <property type="molecule type" value="Genomic_DNA"/>
</dbReference>
<evidence type="ECO:0000256" key="4">
    <source>
        <dbReference type="ARBA" id="ARBA00034924"/>
    </source>
</evidence>
<name>A0A4C1V0N7_EUMVA</name>
<accession>A0A4C1V0N7</accession>
<protein>
    <recommendedName>
        <fullName evidence="2">phytanoyl-CoA dioxygenase</fullName>
        <ecNumber evidence="2">1.14.11.18</ecNumber>
    </recommendedName>
    <alternativeName>
        <fullName evidence="3">Phytanic acid oxidase</fullName>
    </alternativeName>
    <alternativeName>
        <fullName evidence="4">Phytanoyl-CoA alpha-hydroxylase</fullName>
    </alternativeName>
</protein>
<dbReference type="STRING" id="151549.A0A4C1V0N7"/>
<proteinExistence type="inferred from homology"/>
<dbReference type="Gene3D" id="2.60.120.620">
    <property type="entry name" value="q2cbj1_9rhob like domain"/>
    <property type="match status" value="1"/>
</dbReference>
<comment type="caution">
    <text evidence="5">The sequence shown here is derived from an EMBL/GenBank/DDBJ whole genome shotgun (WGS) entry which is preliminary data.</text>
</comment>
<gene>
    <name evidence="5" type="primary">PHYH</name>
    <name evidence="5" type="ORF">EVAR_86146_1</name>
</gene>
<dbReference type="Pfam" id="PF05721">
    <property type="entry name" value="PhyH"/>
    <property type="match status" value="1"/>
</dbReference>
<dbReference type="InterPro" id="IPR047128">
    <property type="entry name" value="PhyH"/>
</dbReference>
<organism evidence="5 6">
    <name type="scientific">Eumeta variegata</name>
    <name type="common">Bagworm moth</name>
    <name type="synonym">Eumeta japonica</name>
    <dbReference type="NCBI Taxonomy" id="151549"/>
    <lineage>
        <taxon>Eukaryota</taxon>
        <taxon>Metazoa</taxon>
        <taxon>Ecdysozoa</taxon>
        <taxon>Arthropoda</taxon>
        <taxon>Hexapoda</taxon>
        <taxon>Insecta</taxon>
        <taxon>Pterygota</taxon>
        <taxon>Neoptera</taxon>
        <taxon>Endopterygota</taxon>
        <taxon>Lepidoptera</taxon>
        <taxon>Glossata</taxon>
        <taxon>Ditrysia</taxon>
        <taxon>Tineoidea</taxon>
        <taxon>Psychidae</taxon>
        <taxon>Oiketicinae</taxon>
        <taxon>Eumeta</taxon>
    </lineage>
</organism>
<evidence type="ECO:0000256" key="3">
    <source>
        <dbReference type="ARBA" id="ARBA00034921"/>
    </source>
</evidence>
<dbReference type="GO" id="GO:0001561">
    <property type="term" value="P:fatty acid alpha-oxidation"/>
    <property type="evidence" value="ECO:0007669"/>
    <property type="project" value="InterPro"/>
</dbReference>